<evidence type="ECO:0000259" key="2">
    <source>
        <dbReference type="Pfam" id="PF13962"/>
    </source>
</evidence>
<comment type="caution">
    <text evidence="3">The sequence shown here is derived from an EMBL/GenBank/DDBJ whole genome shotgun (WGS) entry which is preliminary data.</text>
</comment>
<dbReference type="PANTHER" id="PTHR24177:SF475">
    <property type="entry name" value="ANKYRIN REPEAT-CONTAINING DOMAIN, PGG DOMAIN PROTEIN-RELATED"/>
    <property type="match status" value="1"/>
</dbReference>
<dbReference type="EMBL" id="BQNB010011657">
    <property type="protein sequence ID" value="GJS93439.1"/>
    <property type="molecule type" value="Genomic_DNA"/>
</dbReference>
<dbReference type="Pfam" id="PF13962">
    <property type="entry name" value="PGG"/>
    <property type="match status" value="1"/>
</dbReference>
<keyword evidence="1" id="KW-1133">Transmembrane helix</keyword>
<dbReference type="Proteomes" id="UP001151760">
    <property type="component" value="Unassembled WGS sequence"/>
</dbReference>
<protein>
    <submittedName>
        <fullName evidence="3">Ankyrin repeat-containing domain, PGG domain protein</fullName>
    </submittedName>
</protein>
<proteinExistence type="predicted"/>
<dbReference type="InterPro" id="IPR026961">
    <property type="entry name" value="PGG_dom"/>
</dbReference>
<reference evidence="3" key="2">
    <citation type="submission" date="2022-01" db="EMBL/GenBank/DDBJ databases">
        <authorList>
            <person name="Yamashiro T."/>
            <person name="Shiraishi A."/>
            <person name="Satake H."/>
            <person name="Nakayama K."/>
        </authorList>
    </citation>
    <scope>NUCLEOTIDE SEQUENCE</scope>
</reference>
<keyword evidence="4" id="KW-1185">Reference proteome</keyword>
<feature type="domain" description="PGG" evidence="2">
    <location>
        <begin position="162"/>
        <end position="245"/>
    </location>
</feature>
<keyword evidence="1" id="KW-0812">Transmembrane</keyword>
<evidence type="ECO:0000256" key="1">
    <source>
        <dbReference type="SAM" id="Phobius"/>
    </source>
</evidence>
<dbReference type="PANTHER" id="PTHR24177">
    <property type="entry name" value="CASKIN"/>
    <property type="match status" value="1"/>
</dbReference>
<feature type="transmembrane region" description="Helical" evidence="1">
    <location>
        <begin position="172"/>
        <end position="189"/>
    </location>
</feature>
<accession>A0ABQ4ZT29</accession>
<name>A0ABQ4ZT29_9ASTR</name>
<feature type="transmembrane region" description="Helical" evidence="1">
    <location>
        <begin position="209"/>
        <end position="238"/>
    </location>
</feature>
<sequence>MHIQKKKEEVDEVEKILGLVCDEIDKLEFTGTHHPYYTRPILEVACQNAHNVADEILFRSLEAILSTNQSGYDIIQIAVIHRSERNYSLIYDIGEHKNLYITIVDSSTNNILHLAGRLAPSRKLNHTTGVALQLQGEIQWRQETPDMVFTREHENLLKEGVQWIKTTAESSSITAVLITTIVFAAAITVPGGRNQDTGIPVYTKDIAFIIFSVSDAISLFASSTALLVFLSILTACFYEKDFLVSLPRRLLIEIMPPRLRKHASGHSKRLKKRKFDELKKKEFGSMHRYVKIKLDVASENLNVDTNNSDSDSSTDESADDINVENMEADNINYNDDVDDVDEVDDVDDVNVRVNDHEHDKVEERDASVNIDIFDPKNWDSLTSDMIKVLVAEGLKRDKSIEKGPKDKNLRRFSSTFYTRILPNNERKGIAKGHLGNEGFGDWQHLENLNSLGLILSKVQFKHNSTKGVDWRERPDPGCLLTPVIVHPTRNSSANSPGPEEHHLEKKLLKVEIVKVILAVNNVTRLNGLTLIAIENDILESVNYDDLINNFASKNARRTALFK</sequence>
<keyword evidence="1" id="KW-0472">Membrane</keyword>
<organism evidence="3 4">
    <name type="scientific">Tanacetum coccineum</name>
    <dbReference type="NCBI Taxonomy" id="301880"/>
    <lineage>
        <taxon>Eukaryota</taxon>
        <taxon>Viridiplantae</taxon>
        <taxon>Streptophyta</taxon>
        <taxon>Embryophyta</taxon>
        <taxon>Tracheophyta</taxon>
        <taxon>Spermatophyta</taxon>
        <taxon>Magnoliopsida</taxon>
        <taxon>eudicotyledons</taxon>
        <taxon>Gunneridae</taxon>
        <taxon>Pentapetalae</taxon>
        <taxon>asterids</taxon>
        <taxon>campanulids</taxon>
        <taxon>Asterales</taxon>
        <taxon>Asteraceae</taxon>
        <taxon>Asteroideae</taxon>
        <taxon>Anthemideae</taxon>
        <taxon>Anthemidinae</taxon>
        <taxon>Tanacetum</taxon>
    </lineage>
</organism>
<evidence type="ECO:0000313" key="4">
    <source>
        <dbReference type="Proteomes" id="UP001151760"/>
    </source>
</evidence>
<reference evidence="3" key="1">
    <citation type="journal article" date="2022" name="Int. J. Mol. Sci.">
        <title>Draft Genome of Tanacetum Coccineum: Genomic Comparison of Closely Related Tanacetum-Family Plants.</title>
        <authorList>
            <person name="Yamashiro T."/>
            <person name="Shiraishi A."/>
            <person name="Nakayama K."/>
            <person name="Satake H."/>
        </authorList>
    </citation>
    <scope>NUCLEOTIDE SEQUENCE</scope>
</reference>
<gene>
    <name evidence="3" type="ORF">Tco_0800407</name>
</gene>
<evidence type="ECO:0000313" key="3">
    <source>
        <dbReference type="EMBL" id="GJS93439.1"/>
    </source>
</evidence>